<protein>
    <submittedName>
        <fullName evidence="1">Uncharacterized protein</fullName>
    </submittedName>
</protein>
<sequence length="99" mass="10758">MGVQHIEIFSVLQSLQPNYTSNRLKRASHIRTVYRVHYCVVGGVISKANDCFVVHSAIDLASDDRCEVIGDGNGSVGDVFQDLVELSDGQCVVGSGWDC</sequence>
<dbReference type="AlphaFoldDB" id="A0A813YR53"/>
<dbReference type="Proteomes" id="UP000663852">
    <property type="component" value="Unassembled WGS sequence"/>
</dbReference>
<comment type="caution">
    <text evidence="1">The sequence shown here is derived from an EMBL/GenBank/DDBJ whole genome shotgun (WGS) entry which is preliminary data.</text>
</comment>
<accession>A0A813YR53</accession>
<evidence type="ECO:0000313" key="2">
    <source>
        <dbReference type="Proteomes" id="UP000663852"/>
    </source>
</evidence>
<proteinExistence type="predicted"/>
<evidence type="ECO:0000313" key="1">
    <source>
        <dbReference type="EMBL" id="CAF0887652.1"/>
    </source>
</evidence>
<gene>
    <name evidence="1" type="ORF">EDS130_LOCUS9111</name>
</gene>
<organism evidence="1 2">
    <name type="scientific">Adineta ricciae</name>
    <name type="common">Rotifer</name>
    <dbReference type="NCBI Taxonomy" id="249248"/>
    <lineage>
        <taxon>Eukaryota</taxon>
        <taxon>Metazoa</taxon>
        <taxon>Spiralia</taxon>
        <taxon>Gnathifera</taxon>
        <taxon>Rotifera</taxon>
        <taxon>Eurotatoria</taxon>
        <taxon>Bdelloidea</taxon>
        <taxon>Adinetida</taxon>
        <taxon>Adinetidae</taxon>
        <taxon>Adineta</taxon>
    </lineage>
</organism>
<reference evidence="1" key="1">
    <citation type="submission" date="2021-02" db="EMBL/GenBank/DDBJ databases">
        <authorList>
            <person name="Nowell W R."/>
        </authorList>
    </citation>
    <scope>NUCLEOTIDE SEQUENCE</scope>
</reference>
<dbReference type="EMBL" id="CAJNOJ010000030">
    <property type="protein sequence ID" value="CAF0887652.1"/>
    <property type="molecule type" value="Genomic_DNA"/>
</dbReference>
<name>A0A813YR53_ADIRI</name>